<reference evidence="2" key="1">
    <citation type="submission" date="2020-02" db="EMBL/GenBank/DDBJ databases">
        <authorList>
            <person name="Meier V. D."/>
        </authorList>
    </citation>
    <scope>NUCLEOTIDE SEQUENCE</scope>
    <source>
        <strain evidence="2">AVDCRST_MAG19</strain>
    </source>
</reference>
<name>A0A6J4UFS8_9BACT</name>
<gene>
    <name evidence="2" type="ORF">AVDCRST_MAG19-642</name>
</gene>
<dbReference type="AlphaFoldDB" id="A0A6J4UFS8"/>
<evidence type="ECO:0000313" key="2">
    <source>
        <dbReference type="EMBL" id="CAA9549182.1"/>
    </source>
</evidence>
<protein>
    <submittedName>
        <fullName evidence="2">Uncharacterized protein</fullName>
    </submittedName>
</protein>
<sequence length="39" mass="4069">WTRRRSASPFSSSAWCCSTSPPSASGWTPAPGRGTARTG</sequence>
<feature type="compositionally biased region" description="Low complexity" evidence="1">
    <location>
        <begin position="7"/>
        <end position="25"/>
    </location>
</feature>
<feature type="non-terminal residue" evidence="2">
    <location>
        <position position="1"/>
    </location>
</feature>
<dbReference type="EMBL" id="CADCWL010000029">
    <property type="protein sequence ID" value="CAA9549182.1"/>
    <property type="molecule type" value="Genomic_DNA"/>
</dbReference>
<organism evidence="2">
    <name type="scientific">uncultured Thermomicrobiales bacterium</name>
    <dbReference type="NCBI Taxonomy" id="1645740"/>
    <lineage>
        <taxon>Bacteria</taxon>
        <taxon>Pseudomonadati</taxon>
        <taxon>Thermomicrobiota</taxon>
        <taxon>Thermomicrobia</taxon>
        <taxon>Thermomicrobiales</taxon>
        <taxon>environmental samples</taxon>
    </lineage>
</organism>
<accession>A0A6J4UFS8</accession>
<proteinExistence type="predicted"/>
<evidence type="ECO:0000256" key="1">
    <source>
        <dbReference type="SAM" id="MobiDB-lite"/>
    </source>
</evidence>
<feature type="region of interest" description="Disordered" evidence="1">
    <location>
        <begin position="1"/>
        <end position="39"/>
    </location>
</feature>
<feature type="non-terminal residue" evidence="2">
    <location>
        <position position="39"/>
    </location>
</feature>